<dbReference type="RefSeq" id="WP_095505038.1">
    <property type="nucleotide sequence ID" value="NZ_BSNC01000004.1"/>
</dbReference>
<gene>
    <name evidence="1" type="ORF">GCM10007895_18390</name>
</gene>
<reference evidence="1" key="1">
    <citation type="journal article" date="2014" name="Int. J. Syst. Evol. Microbiol.">
        <title>Complete genome sequence of Corynebacterium casei LMG S-19264T (=DSM 44701T), isolated from a smear-ripened cheese.</title>
        <authorList>
            <consortium name="US DOE Joint Genome Institute (JGI-PGF)"/>
            <person name="Walter F."/>
            <person name="Albersmeier A."/>
            <person name="Kalinowski J."/>
            <person name="Ruckert C."/>
        </authorList>
    </citation>
    <scope>NUCLEOTIDE SEQUENCE</scope>
    <source>
        <strain evidence="1">NBRC 101628</strain>
    </source>
</reference>
<dbReference type="InterPro" id="IPR025630">
    <property type="entry name" value="DUF4288"/>
</dbReference>
<sequence length="123" mass="13940">MSDGNLSPVGWYVGSYLLRFIELDKSGNYDDENKFLSWENTVLVQASDPEDAYDKLEQIASEHTEPYKGGAEGVAVQWVFEGVTEILPIYEELEHGTEIMFSESTRKLKNLKKIVKTKGDFAL</sequence>
<evidence type="ECO:0000313" key="2">
    <source>
        <dbReference type="Proteomes" id="UP001161422"/>
    </source>
</evidence>
<dbReference type="AlphaFoldDB" id="A0AA37RWP8"/>
<name>A0AA37RWP8_9GAMM</name>
<proteinExistence type="predicted"/>
<evidence type="ECO:0000313" key="1">
    <source>
        <dbReference type="EMBL" id="GLP96533.1"/>
    </source>
</evidence>
<dbReference type="EMBL" id="BSNC01000004">
    <property type="protein sequence ID" value="GLP96533.1"/>
    <property type="molecule type" value="Genomic_DNA"/>
</dbReference>
<accession>A0AA37RWP8</accession>
<dbReference type="Pfam" id="PF14119">
    <property type="entry name" value="DUF4288"/>
    <property type="match status" value="1"/>
</dbReference>
<keyword evidence="2" id="KW-1185">Reference proteome</keyword>
<reference evidence="1" key="2">
    <citation type="submission" date="2023-01" db="EMBL/GenBank/DDBJ databases">
        <title>Draft genome sequence of Paraferrimonas sedimenticola strain NBRC 101628.</title>
        <authorList>
            <person name="Sun Q."/>
            <person name="Mori K."/>
        </authorList>
    </citation>
    <scope>NUCLEOTIDE SEQUENCE</scope>
    <source>
        <strain evidence="1">NBRC 101628</strain>
    </source>
</reference>
<comment type="caution">
    <text evidence="1">The sequence shown here is derived from an EMBL/GenBank/DDBJ whole genome shotgun (WGS) entry which is preliminary data.</text>
</comment>
<organism evidence="1 2">
    <name type="scientific">Paraferrimonas sedimenticola</name>
    <dbReference type="NCBI Taxonomy" id="375674"/>
    <lineage>
        <taxon>Bacteria</taxon>
        <taxon>Pseudomonadati</taxon>
        <taxon>Pseudomonadota</taxon>
        <taxon>Gammaproteobacteria</taxon>
        <taxon>Alteromonadales</taxon>
        <taxon>Ferrimonadaceae</taxon>
        <taxon>Paraferrimonas</taxon>
    </lineage>
</organism>
<protein>
    <recommendedName>
        <fullName evidence="3">DUF4288 domain-containing protein</fullName>
    </recommendedName>
</protein>
<evidence type="ECO:0008006" key="3">
    <source>
        <dbReference type="Google" id="ProtNLM"/>
    </source>
</evidence>
<dbReference type="Proteomes" id="UP001161422">
    <property type="component" value="Unassembled WGS sequence"/>
</dbReference>